<dbReference type="RefSeq" id="WP_076161333.1">
    <property type="nucleotide sequence ID" value="NZ_MQUQ01000007.1"/>
</dbReference>
<sequence>MDMKEVSRHPGKLRRTLMDGHSVPLSYHDNPYATAIPTRVLNRLLQLAGNKGRQVLEDSLLPDDTPGEAVAKT</sequence>
<evidence type="ECO:0000256" key="1">
    <source>
        <dbReference type="SAM" id="MobiDB-lite"/>
    </source>
</evidence>
<evidence type="ECO:0000313" key="2">
    <source>
        <dbReference type="EMBL" id="OLZ51687.1"/>
    </source>
</evidence>
<evidence type="ECO:0000313" key="3">
    <source>
        <dbReference type="Proteomes" id="UP000187486"/>
    </source>
</evidence>
<accession>A0A1R0KU70</accession>
<dbReference type="EMBL" id="MQUQ01000007">
    <property type="protein sequence ID" value="OLZ51687.1"/>
    <property type="molecule type" value="Genomic_DNA"/>
</dbReference>
<comment type="caution">
    <text evidence="2">The sequence shown here is derived from an EMBL/GenBank/DDBJ whole genome shotgun (WGS) entry which is preliminary data.</text>
</comment>
<dbReference type="Proteomes" id="UP000187486">
    <property type="component" value="Unassembled WGS sequence"/>
</dbReference>
<organism evidence="2 3">
    <name type="scientific">Amycolatopsis coloradensis</name>
    <dbReference type="NCBI Taxonomy" id="76021"/>
    <lineage>
        <taxon>Bacteria</taxon>
        <taxon>Bacillati</taxon>
        <taxon>Actinomycetota</taxon>
        <taxon>Actinomycetes</taxon>
        <taxon>Pseudonocardiales</taxon>
        <taxon>Pseudonocardiaceae</taxon>
        <taxon>Amycolatopsis</taxon>
    </lineage>
</organism>
<gene>
    <name evidence="2" type="ORF">BS329_15595</name>
</gene>
<proteinExistence type="predicted"/>
<dbReference type="STRING" id="76021.BS329_15595"/>
<name>A0A1R0KU70_9PSEU</name>
<keyword evidence="3" id="KW-1185">Reference proteome</keyword>
<feature type="region of interest" description="Disordered" evidence="1">
    <location>
        <begin position="1"/>
        <end position="24"/>
    </location>
</feature>
<dbReference type="AlphaFoldDB" id="A0A1R0KU70"/>
<reference evidence="2 3" key="1">
    <citation type="submission" date="2016-01" db="EMBL/GenBank/DDBJ databases">
        <title>Amycolatopsis coloradensis genome sequencing and assembly.</title>
        <authorList>
            <person name="Mayilraj S."/>
        </authorList>
    </citation>
    <scope>NUCLEOTIDE SEQUENCE [LARGE SCALE GENOMIC DNA]</scope>
    <source>
        <strain evidence="2 3">DSM 44225</strain>
    </source>
</reference>
<protein>
    <submittedName>
        <fullName evidence="2">Uncharacterized protein</fullName>
    </submittedName>
</protein>